<evidence type="ECO:0000259" key="4">
    <source>
        <dbReference type="Pfam" id="PF18765"/>
    </source>
</evidence>
<dbReference type="AlphaFoldDB" id="A0A7J4TG78"/>
<comment type="catalytic activity">
    <reaction evidence="2">
        <text>O-(5'-adenylyl)-L-tyrosyl-[protein] + ATP = O-[5'-(adenylyl-(5'-&gt;3')-adenylyl)]-L-tyrosyl-[protein] + diphosphate</text>
        <dbReference type="Rhea" id="RHEA:66528"/>
        <dbReference type="Rhea" id="RHEA-COMP:13846"/>
        <dbReference type="Rhea" id="RHEA-COMP:17046"/>
        <dbReference type="ChEBI" id="CHEBI:30616"/>
        <dbReference type="ChEBI" id="CHEBI:33019"/>
        <dbReference type="ChEBI" id="CHEBI:83624"/>
        <dbReference type="ChEBI" id="CHEBI:167160"/>
    </reaction>
</comment>
<comment type="catalytic activity">
    <reaction evidence="3">
        <text>L-tyrosyl-[protein] + ATP = O-(5'-adenylyl)-L-tyrosyl-[protein] + diphosphate</text>
        <dbReference type="Rhea" id="RHEA:54288"/>
        <dbReference type="Rhea" id="RHEA-COMP:10136"/>
        <dbReference type="Rhea" id="RHEA-COMP:13846"/>
        <dbReference type="ChEBI" id="CHEBI:30616"/>
        <dbReference type="ChEBI" id="CHEBI:33019"/>
        <dbReference type="ChEBI" id="CHEBI:46858"/>
        <dbReference type="ChEBI" id="CHEBI:83624"/>
        <dbReference type="EC" id="2.7.7.108"/>
    </reaction>
</comment>
<proteinExistence type="predicted"/>
<evidence type="ECO:0000256" key="2">
    <source>
        <dbReference type="ARBA" id="ARBA00047518"/>
    </source>
</evidence>
<dbReference type="InterPro" id="IPR043519">
    <property type="entry name" value="NT_sf"/>
</dbReference>
<protein>
    <recommendedName>
        <fullName evidence="1">protein adenylyltransferase</fullName>
        <ecNumber evidence="1">2.7.7.108</ecNumber>
    </recommendedName>
</protein>
<evidence type="ECO:0000256" key="1">
    <source>
        <dbReference type="ARBA" id="ARBA00034531"/>
    </source>
</evidence>
<dbReference type="SUPFAM" id="SSF81301">
    <property type="entry name" value="Nucleotidyltransferase"/>
    <property type="match status" value="1"/>
</dbReference>
<dbReference type="EC" id="2.7.7.108" evidence="1"/>
<evidence type="ECO:0000313" key="5">
    <source>
        <dbReference type="EMBL" id="HII83425.1"/>
    </source>
</evidence>
<evidence type="ECO:0000256" key="3">
    <source>
        <dbReference type="ARBA" id="ARBA00048696"/>
    </source>
</evidence>
<dbReference type="GO" id="GO:0070733">
    <property type="term" value="F:AMPylase activity"/>
    <property type="evidence" value="ECO:0007669"/>
    <property type="project" value="UniProtKB-EC"/>
</dbReference>
<organism evidence="5 6">
    <name type="scientific">Methanobacterium subterraneum</name>
    <dbReference type="NCBI Taxonomy" id="59277"/>
    <lineage>
        <taxon>Archaea</taxon>
        <taxon>Methanobacteriati</taxon>
        <taxon>Methanobacteriota</taxon>
        <taxon>Methanomada group</taxon>
        <taxon>Methanobacteria</taxon>
        <taxon>Methanobacteriales</taxon>
        <taxon>Methanobacteriaceae</taxon>
        <taxon>Methanobacterium</taxon>
    </lineage>
</organism>
<accession>A0A7J4TG78</accession>
<reference evidence="6" key="1">
    <citation type="journal article" date="2020" name="bioRxiv">
        <title>A rank-normalized archaeal taxonomy based on genome phylogeny resolves widespread incomplete and uneven classifications.</title>
        <authorList>
            <person name="Rinke C."/>
            <person name="Chuvochina M."/>
            <person name="Mussig A.J."/>
            <person name="Chaumeil P.-A."/>
            <person name="Waite D.W."/>
            <person name="Whitman W.B."/>
            <person name="Parks D.H."/>
            <person name="Hugenholtz P."/>
        </authorList>
    </citation>
    <scope>NUCLEOTIDE SEQUENCE [LARGE SCALE GENOMIC DNA]</scope>
</reference>
<dbReference type="EMBL" id="DUHE01000028">
    <property type="protein sequence ID" value="HII83425.1"/>
    <property type="molecule type" value="Genomic_DNA"/>
</dbReference>
<comment type="caution">
    <text evidence="5">The sequence shown here is derived from an EMBL/GenBank/DDBJ whole genome shotgun (WGS) entry which is preliminary data.</text>
</comment>
<name>A0A7J4TG78_9EURY</name>
<evidence type="ECO:0000313" key="6">
    <source>
        <dbReference type="Proteomes" id="UP000586031"/>
    </source>
</evidence>
<dbReference type="Proteomes" id="UP000586031">
    <property type="component" value="Unassembled WGS sequence"/>
</dbReference>
<dbReference type="Gene3D" id="3.30.460.10">
    <property type="entry name" value="Beta Polymerase, domain 2"/>
    <property type="match status" value="1"/>
</dbReference>
<sequence>MKTEGVAKLFKENVEKWGQISLAFIYGSFASKKASPDSDIDIFMMGTVNEDVLIRDLSSLERKLSREINYIIVSKGEYHEKIDNDDPFVKEILREQKIMIIGEMDVKSAGRGRLH</sequence>
<feature type="domain" description="Polymerase beta nucleotidyltransferase" evidence="4">
    <location>
        <begin position="14"/>
        <end position="98"/>
    </location>
</feature>
<dbReference type="Pfam" id="PF18765">
    <property type="entry name" value="Polbeta"/>
    <property type="match status" value="1"/>
</dbReference>
<gene>
    <name evidence="5" type="ORF">HA271_00990</name>
</gene>
<dbReference type="InterPro" id="IPR041633">
    <property type="entry name" value="Polbeta"/>
</dbReference>